<dbReference type="PANTHER" id="PTHR31672">
    <property type="entry name" value="BNACNNG10540D PROTEIN"/>
    <property type="match status" value="1"/>
</dbReference>
<dbReference type="EMBL" id="KZ305089">
    <property type="protein sequence ID" value="PIA28135.1"/>
    <property type="molecule type" value="Genomic_DNA"/>
</dbReference>
<dbReference type="STRING" id="218851.A0A2G5CA44"/>
<gene>
    <name evidence="3" type="ORF">AQUCO_07200046v1</name>
</gene>
<dbReference type="Gene3D" id="1.20.1280.50">
    <property type="match status" value="1"/>
</dbReference>
<dbReference type="SUPFAM" id="SSF81383">
    <property type="entry name" value="F-box domain"/>
    <property type="match status" value="1"/>
</dbReference>
<dbReference type="Pfam" id="PF00646">
    <property type="entry name" value="F-box"/>
    <property type="match status" value="1"/>
</dbReference>
<dbReference type="Pfam" id="PF07734">
    <property type="entry name" value="FBA_1"/>
    <property type="match status" value="1"/>
</dbReference>
<feature type="domain" description="F-box associated beta-propeller type 1" evidence="2">
    <location>
        <begin position="93"/>
        <end position="298"/>
    </location>
</feature>
<dbReference type="InterPro" id="IPR036047">
    <property type="entry name" value="F-box-like_dom_sf"/>
</dbReference>
<evidence type="ECO:0008006" key="5">
    <source>
        <dbReference type="Google" id="ProtNLM"/>
    </source>
</evidence>
<keyword evidence="4" id="KW-1185">Reference proteome</keyword>
<protein>
    <recommendedName>
        <fullName evidence="5">F-box domain-containing protein</fullName>
    </recommendedName>
</protein>
<dbReference type="InterPro" id="IPR017451">
    <property type="entry name" value="F-box-assoc_interact_dom"/>
</dbReference>
<evidence type="ECO:0000313" key="3">
    <source>
        <dbReference type="EMBL" id="PIA28135.1"/>
    </source>
</evidence>
<dbReference type="OrthoDB" id="591557at2759"/>
<organism evidence="3 4">
    <name type="scientific">Aquilegia coerulea</name>
    <name type="common">Rocky mountain columbine</name>
    <dbReference type="NCBI Taxonomy" id="218851"/>
    <lineage>
        <taxon>Eukaryota</taxon>
        <taxon>Viridiplantae</taxon>
        <taxon>Streptophyta</taxon>
        <taxon>Embryophyta</taxon>
        <taxon>Tracheophyta</taxon>
        <taxon>Spermatophyta</taxon>
        <taxon>Magnoliopsida</taxon>
        <taxon>Ranunculales</taxon>
        <taxon>Ranunculaceae</taxon>
        <taxon>Thalictroideae</taxon>
        <taxon>Aquilegia</taxon>
    </lineage>
</organism>
<evidence type="ECO:0000259" key="2">
    <source>
        <dbReference type="Pfam" id="PF07734"/>
    </source>
</evidence>
<dbReference type="InterPro" id="IPR001810">
    <property type="entry name" value="F-box_dom"/>
</dbReference>
<dbReference type="NCBIfam" id="TIGR01640">
    <property type="entry name" value="F_box_assoc_1"/>
    <property type="match status" value="1"/>
</dbReference>
<dbReference type="InParanoid" id="A0A2G5CA44"/>
<feature type="domain" description="F-box" evidence="1">
    <location>
        <begin position="2"/>
        <end position="31"/>
    </location>
</feature>
<dbReference type="InterPro" id="IPR050796">
    <property type="entry name" value="SCF_F-box_component"/>
</dbReference>
<dbReference type="FunCoup" id="A0A2G5CA44">
    <property type="interactions" value="22"/>
</dbReference>
<dbReference type="InterPro" id="IPR015915">
    <property type="entry name" value="Kelch-typ_b-propeller"/>
</dbReference>
<evidence type="ECO:0000313" key="4">
    <source>
        <dbReference type="Proteomes" id="UP000230069"/>
    </source>
</evidence>
<dbReference type="SUPFAM" id="SSF117281">
    <property type="entry name" value="Kelch motif"/>
    <property type="match status" value="1"/>
</dbReference>
<dbReference type="CDD" id="cd22157">
    <property type="entry name" value="F-box_AtFBW1-like"/>
    <property type="match status" value="1"/>
</dbReference>
<reference evidence="3 4" key="1">
    <citation type="submission" date="2017-09" db="EMBL/GenBank/DDBJ databases">
        <title>WGS assembly of Aquilegia coerulea Goldsmith.</title>
        <authorList>
            <person name="Hodges S."/>
            <person name="Kramer E."/>
            <person name="Nordborg M."/>
            <person name="Tomkins J."/>
            <person name="Borevitz J."/>
            <person name="Derieg N."/>
            <person name="Yan J."/>
            <person name="Mihaltcheva S."/>
            <person name="Hayes R.D."/>
            <person name="Rokhsar D."/>
        </authorList>
    </citation>
    <scope>NUCLEOTIDE SEQUENCE [LARGE SCALE GENOMIC DNA]</scope>
    <source>
        <strain evidence="4">cv. Goldsmith</strain>
    </source>
</reference>
<proteinExistence type="predicted"/>
<sequence length="371" mass="42841">MEILSLLPVKSLLRFRCVCKSWNQLLRDPYFIQLHLNLHQSIKTNNNHHLNSDTQFLFLTDSQGITDFHCALDYNACHKAMKLYLPVKRILRGHYCYKVFGICNGLVCLANLSGSLKVHVWNPLIRDHITIPSSPIPSVYPDYERHGFGFLHDTNEYKLIRIVCTPEFKCSEPHEYSSHVSVYTLGTDSWRTLEPISYRLCEGSGALINEALHWLAARPTDSLSWSSILSFDLKDEVFQEIPQPNGFEDYHCSHYVKVGELYGLLCIFCILPREDVQIWVMKEYGVVDSWTKQFKIERPKVRYCPYSLQPLGLANNGEIILQKDMWQLFSYNPKTNSLTSLKKFLLKFDQVYAFVGSLMSPSSFNGVLANH</sequence>
<name>A0A2G5CA44_AQUCA</name>
<evidence type="ECO:0000259" key="1">
    <source>
        <dbReference type="Pfam" id="PF00646"/>
    </source>
</evidence>
<dbReference type="PANTHER" id="PTHR31672:SF13">
    <property type="entry name" value="F-BOX PROTEIN CPR30-LIKE"/>
    <property type="match status" value="1"/>
</dbReference>
<dbReference type="InterPro" id="IPR006527">
    <property type="entry name" value="F-box-assoc_dom_typ1"/>
</dbReference>
<dbReference type="AlphaFoldDB" id="A0A2G5CA44"/>
<dbReference type="Proteomes" id="UP000230069">
    <property type="component" value="Unassembled WGS sequence"/>
</dbReference>
<accession>A0A2G5CA44</accession>